<dbReference type="CDD" id="cd01744">
    <property type="entry name" value="GATase1_CPSase"/>
    <property type="match status" value="1"/>
</dbReference>
<evidence type="ECO:0000256" key="7">
    <source>
        <dbReference type="ARBA" id="ARBA00022962"/>
    </source>
</evidence>
<evidence type="ECO:0000313" key="15">
    <source>
        <dbReference type="Proteomes" id="UP000237344"/>
    </source>
</evidence>
<feature type="binding site" evidence="11">
    <location>
        <position position="132"/>
    </location>
    <ligand>
        <name>L-glutamine</name>
        <dbReference type="ChEBI" id="CHEBI:58359"/>
    </ligand>
</feature>
<dbReference type="PANTHER" id="PTHR43418">
    <property type="entry name" value="MULTIFUNCTIONAL TRYPTOPHAN BIOSYNTHESIS PROTEIN-RELATED"/>
    <property type="match status" value="1"/>
</dbReference>
<comment type="subunit">
    <text evidence="11">Composed of two chains; the small (or glutamine) chain promotes the hydrolysis of glutamine to ammonia, which is used by the large (or ammonia) chain to synthesize carbamoyl phosphate. Tetramer of heterodimers (alpha,beta)4.</text>
</comment>
<feature type="binding site" evidence="11">
    <location>
        <position position="325"/>
    </location>
    <ligand>
        <name>L-glutamine</name>
        <dbReference type="ChEBI" id="CHEBI:58359"/>
    </ligand>
</feature>
<dbReference type="NCBIfam" id="TIGR01368">
    <property type="entry name" value="CPSaseIIsmall"/>
    <property type="match status" value="1"/>
</dbReference>
<comment type="catalytic activity">
    <reaction evidence="9 11">
        <text>hydrogencarbonate + L-glutamine + 2 ATP + H2O = carbamoyl phosphate + L-glutamate + 2 ADP + phosphate + 2 H(+)</text>
        <dbReference type="Rhea" id="RHEA:18633"/>
        <dbReference type="ChEBI" id="CHEBI:15377"/>
        <dbReference type="ChEBI" id="CHEBI:15378"/>
        <dbReference type="ChEBI" id="CHEBI:17544"/>
        <dbReference type="ChEBI" id="CHEBI:29985"/>
        <dbReference type="ChEBI" id="CHEBI:30616"/>
        <dbReference type="ChEBI" id="CHEBI:43474"/>
        <dbReference type="ChEBI" id="CHEBI:58228"/>
        <dbReference type="ChEBI" id="CHEBI:58359"/>
        <dbReference type="ChEBI" id="CHEBI:456216"/>
        <dbReference type="EC" id="6.3.5.5"/>
    </reaction>
</comment>
<feature type="binding site" evidence="11">
    <location>
        <position position="396"/>
    </location>
    <ligand>
        <name>L-glutamine</name>
        <dbReference type="ChEBI" id="CHEBI:58359"/>
    </ligand>
</feature>
<dbReference type="InterPro" id="IPR002474">
    <property type="entry name" value="CarbamoylP_synth_ssu_N"/>
</dbReference>
<reference evidence="14 15" key="1">
    <citation type="submission" date="2018-01" db="EMBL/GenBank/DDBJ databases">
        <title>Draft Genome Sequence of Komagataeibacter maltaceti LMG 1529, a Vinegar Producing Acetic Acid Bacterium Isolated from Malt Vinegar Brewery Acetifiers.</title>
        <authorList>
            <person name="Zhang Q."/>
            <person name="Hollensteiner J."/>
            <person name="Poehlein A."/>
            <person name="Daniel R."/>
        </authorList>
    </citation>
    <scope>NUCLEOTIDE SEQUENCE [LARGE SCALE GENOMIC DNA]</scope>
    <source>
        <strain evidence="14 15">LMG 1529</strain>
    </source>
</reference>
<keyword evidence="7 11" id="KW-0315">Glutamine amidotransferase</keyword>
<dbReference type="GO" id="GO:0004088">
    <property type="term" value="F:carbamoyl-phosphate synthase (glutamine-hydrolyzing) activity"/>
    <property type="evidence" value="ECO:0007669"/>
    <property type="project" value="UniProtKB-UniRule"/>
</dbReference>
<dbReference type="SMART" id="SM01097">
    <property type="entry name" value="CPSase_sm_chain"/>
    <property type="match status" value="1"/>
</dbReference>
<dbReference type="GO" id="GO:0006207">
    <property type="term" value="P:'de novo' pyrimidine nucleobase biosynthetic process"/>
    <property type="evidence" value="ECO:0007669"/>
    <property type="project" value="InterPro"/>
</dbReference>
<dbReference type="PRINTS" id="PR00097">
    <property type="entry name" value="ANTSNTHASEII"/>
</dbReference>
<dbReference type="PROSITE" id="PS51273">
    <property type="entry name" value="GATASE_TYPE_1"/>
    <property type="match status" value="1"/>
</dbReference>
<sequence length="466" mass="49576">MPMTIEEIIKRLGGPEQAARLTGVSTEAVRKWRQARAIPPKHWTVVLRETGLSLSDLQPATESDRPEPPMTAPSPTVPAERPPAATAALILADGTVLWGRGFGAHGEAASAIGEICFSTGMTGYQETLTDPSFAGQIITFTFPHIGNVGTTPEDDEAARIAARALVVKEDLTAPANWRSVESLDAWLKARGIPGICGIDTRAITRRIRDGGPQTAIVAYPADGNIDIAALQAQARAWPGLEGMDLAREVTCAKAYGWDEGVWHWPHGTVPLPAKRRRVVAVDYGAKRNILRCLTSAGCEVIVVPATATAEEILSHDPAGVFLSNGPGDPAATASYAVPAIRGVLEAGKPVFGICLGHQLLALTLGAKTYKLERGHRGANQPVKDLATGRVEITSQNHGFAVDDKTLPDGVRATHISLFDGSNEGIASDRYPAFSVQYHPESSPGPSDSRYLFDRFVALIDSLSPTA</sequence>
<feature type="region of interest" description="Disordered" evidence="12">
    <location>
        <begin position="54"/>
        <end position="80"/>
    </location>
</feature>
<keyword evidence="11" id="KW-0055">Arginine biosynthesis</keyword>
<dbReference type="FunFam" id="3.50.30.20:FF:000001">
    <property type="entry name" value="Carbamoyl-phosphate synthase small chain"/>
    <property type="match status" value="1"/>
</dbReference>
<evidence type="ECO:0000256" key="6">
    <source>
        <dbReference type="ARBA" id="ARBA00022840"/>
    </source>
</evidence>
<dbReference type="InterPro" id="IPR017926">
    <property type="entry name" value="GATASE"/>
</dbReference>
<organism evidence="14 15">
    <name type="scientific">Novacetimonas maltaceti</name>
    <dbReference type="NCBI Taxonomy" id="1203393"/>
    <lineage>
        <taxon>Bacteria</taxon>
        <taxon>Pseudomonadati</taxon>
        <taxon>Pseudomonadota</taxon>
        <taxon>Alphaproteobacteria</taxon>
        <taxon>Acetobacterales</taxon>
        <taxon>Acetobacteraceae</taxon>
        <taxon>Novacetimonas</taxon>
    </lineage>
</organism>
<dbReference type="InterPro" id="IPR010982">
    <property type="entry name" value="Lambda_DNA-bd_dom_sf"/>
</dbReference>
<evidence type="ECO:0000256" key="10">
    <source>
        <dbReference type="ARBA" id="ARBA00049285"/>
    </source>
</evidence>
<dbReference type="AlphaFoldDB" id="A0A2S3VZ48"/>
<dbReference type="Pfam" id="PF00988">
    <property type="entry name" value="CPSase_sm_chain"/>
    <property type="match status" value="1"/>
</dbReference>
<keyword evidence="6 11" id="KW-0067">ATP-binding</keyword>
<dbReference type="Proteomes" id="UP000237344">
    <property type="component" value="Unassembled WGS sequence"/>
</dbReference>
<dbReference type="UniPathway" id="UPA00068">
    <property type="reaction ID" value="UER00171"/>
</dbReference>
<gene>
    <name evidence="11 14" type="primary">carA</name>
    <name evidence="14" type="ORF">KMAL_24960</name>
</gene>
<dbReference type="HAMAP" id="MF_01209">
    <property type="entry name" value="CPSase_S_chain"/>
    <property type="match status" value="1"/>
</dbReference>
<keyword evidence="4 11" id="KW-0436">Ligase</keyword>
<protein>
    <recommendedName>
        <fullName evidence="11">Carbamoyl phosphate synthase small chain</fullName>
        <ecNumber evidence="11">6.3.5.5</ecNumber>
    </recommendedName>
    <alternativeName>
        <fullName evidence="11">Carbamoyl phosphate synthetase glutamine chain</fullName>
    </alternativeName>
</protein>
<keyword evidence="8 11" id="KW-0665">Pyrimidine biosynthesis</keyword>
<dbReference type="InterPro" id="IPR006274">
    <property type="entry name" value="CarbamoylP_synth_ssu"/>
</dbReference>
<feature type="region of interest" description="CPSase" evidence="11">
    <location>
        <begin position="1"/>
        <end position="276"/>
    </location>
</feature>
<dbReference type="InterPro" id="IPR059216">
    <property type="entry name" value="LeuA_carph_isopro_dom"/>
</dbReference>
<dbReference type="InterPro" id="IPR050472">
    <property type="entry name" value="Anth_synth/Amidotransfase"/>
</dbReference>
<feature type="domain" description="Carbamoyl-phosphate synthase small subunit N-terminal" evidence="13">
    <location>
        <begin position="85"/>
        <end position="218"/>
    </location>
</feature>
<evidence type="ECO:0000256" key="4">
    <source>
        <dbReference type="ARBA" id="ARBA00022598"/>
    </source>
</evidence>
<evidence type="ECO:0000256" key="2">
    <source>
        <dbReference type="ARBA" id="ARBA00005077"/>
    </source>
</evidence>
<evidence type="ECO:0000256" key="1">
    <source>
        <dbReference type="ARBA" id="ARBA00004812"/>
    </source>
</evidence>
<dbReference type="GO" id="GO:0005524">
    <property type="term" value="F:ATP binding"/>
    <property type="evidence" value="ECO:0007669"/>
    <property type="project" value="UniProtKB-UniRule"/>
</dbReference>
<dbReference type="InterPro" id="IPR029062">
    <property type="entry name" value="Class_I_gatase-like"/>
</dbReference>
<proteinExistence type="inferred from homology"/>
<evidence type="ECO:0000256" key="5">
    <source>
        <dbReference type="ARBA" id="ARBA00022741"/>
    </source>
</evidence>
<dbReference type="SUPFAM" id="SSF52021">
    <property type="entry name" value="Carbamoyl phosphate synthetase, small subunit N-terminal domain"/>
    <property type="match status" value="1"/>
</dbReference>
<evidence type="ECO:0000313" key="14">
    <source>
        <dbReference type="EMBL" id="POF61867.1"/>
    </source>
</evidence>
<feature type="binding site" evidence="11">
    <location>
        <position position="355"/>
    </location>
    <ligand>
        <name>L-glutamine</name>
        <dbReference type="ChEBI" id="CHEBI:58359"/>
    </ligand>
</feature>
<evidence type="ECO:0000256" key="12">
    <source>
        <dbReference type="SAM" id="MobiDB-lite"/>
    </source>
</evidence>
<evidence type="ECO:0000256" key="3">
    <source>
        <dbReference type="ARBA" id="ARBA00007800"/>
    </source>
</evidence>
<dbReference type="Gene3D" id="1.10.260.40">
    <property type="entry name" value="lambda repressor-like DNA-binding domains"/>
    <property type="match status" value="1"/>
</dbReference>
<evidence type="ECO:0000256" key="8">
    <source>
        <dbReference type="ARBA" id="ARBA00022975"/>
    </source>
</evidence>
<comment type="catalytic activity">
    <reaction evidence="10 11">
        <text>L-glutamine + H2O = L-glutamate + NH4(+)</text>
        <dbReference type="Rhea" id="RHEA:15889"/>
        <dbReference type="ChEBI" id="CHEBI:15377"/>
        <dbReference type="ChEBI" id="CHEBI:28938"/>
        <dbReference type="ChEBI" id="CHEBI:29985"/>
        <dbReference type="ChEBI" id="CHEBI:58359"/>
    </reaction>
</comment>
<dbReference type="NCBIfam" id="NF046037">
    <property type="entry name" value="carphisopro"/>
    <property type="match status" value="1"/>
</dbReference>
<feature type="active site" evidence="11">
    <location>
        <position position="438"/>
    </location>
</feature>
<dbReference type="GO" id="GO:0006526">
    <property type="term" value="P:L-arginine biosynthetic process"/>
    <property type="evidence" value="ECO:0007669"/>
    <property type="project" value="UniProtKB-UniRule"/>
</dbReference>
<dbReference type="GO" id="GO:0044205">
    <property type="term" value="P:'de novo' UMP biosynthetic process"/>
    <property type="evidence" value="ECO:0007669"/>
    <property type="project" value="UniProtKB-UniRule"/>
</dbReference>
<dbReference type="PANTHER" id="PTHR43418:SF7">
    <property type="entry name" value="CARBAMOYL-PHOSPHATE SYNTHASE SMALL CHAIN"/>
    <property type="match status" value="1"/>
</dbReference>
<comment type="pathway">
    <text evidence="2 11">Amino-acid biosynthesis; L-arginine biosynthesis; carbamoyl phosphate from bicarbonate: step 1/1.</text>
</comment>
<dbReference type="InterPro" id="IPR035686">
    <property type="entry name" value="CPSase_GATase1"/>
</dbReference>
<dbReference type="EMBL" id="POTC01000042">
    <property type="protein sequence ID" value="POF61867.1"/>
    <property type="molecule type" value="Genomic_DNA"/>
</dbReference>
<dbReference type="PRINTS" id="PR00099">
    <property type="entry name" value="CPSGATASE"/>
</dbReference>
<evidence type="ECO:0000256" key="9">
    <source>
        <dbReference type="ARBA" id="ARBA00048816"/>
    </source>
</evidence>
<comment type="pathway">
    <text evidence="1 11">Pyrimidine metabolism; UMP biosynthesis via de novo pathway; (S)-dihydroorotate from bicarbonate: step 1/3.</text>
</comment>
<accession>A0A2S3VZ48</accession>
<comment type="similarity">
    <text evidence="3 11">Belongs to the CarA family.</text>
</comment>
<evidence type="ECO:0000259" key="13">
    <source>
        <dbReference type="SMART" id="SM01097"/>
    </source>
</evidence>
<keyword evidence="15" id="KW-1185">Reference proteome</keyword>
<feature type="active site" evidence="11">
    <location>
        <position position="440"/>
    </location>
</feature>
<keyword evidence="5 11" id="KW-0547">Nucleotide-binding</keyword>
<dbReference type="Pfam" id="PF00117">
    <property type="entry name" value="GATase"/>
    <property type="match status" value="1"/>
</dbReference>
<dbReference type="InterPro" id="IPR036480">
    <property type="entry name" value="CarbP_synth_ssu_N_sf"/>
</dbReference>
<dbReference type="SUPFAM" id="SSF47413">
    <property type="entry name" value="lambda repressor-like DNA-binding domains"/>
    <property type="match status" value="1"/>
</dbReference>
<dbReference type="EC" id="6.3.5.5" evidence="11"/>
<dbReference type="GO" id="GO:0003677">
    <property type="term" value="F:DNA binding"/>
    <property type="evidence" value="ECO:0007669"/>
    <property type="project" value="InterPro"/>
</dbReference>
<dbReference type="GO" id="GO:0006541">
    <property type="term" value="P:glutamine metabolic process"/>
    <property type="evidence" value="ECO:0007669"/>
    <property type="project" value="InterPro"/>
</dbReference>
<dbReference type="UniPathway" id="UPA00070">
    <property type="reaction ID" value="UER00115"/>
</dbReference>
<feature type="binding site" evidence="11">
    <location>
        <position position="327"/>
    </location>
    <ligand>
        <name>L-glutamine</name>
        <dbReference type="ChEBI" id="CHEBI:58359"/>
    </ligand>
</feature>
<dbReference type="Gene3D" id="3.50.30.20">
    <property type="entry name" value="Carbamoyl-phosphate synthase small subunit, N-terminal domain"/>
    <property type="match status" value="1"/>
</dbReference>
<dbReference type="OrthoDB" id="9804328at2"/>
<feature type="binding site" evidence="11">
    <location>
        <position position="358"/>
    </location>
    <ligand>
        <name>L-glutamine</name>
        <dbReference type="ChEBI" id="CHEBI:58359"/>
    </ligand>
</feature>
<comment type="caution">
    <text evidence="14">The sequence shown here is derived from an EMBL/GenBank/DDBJ whole genome shotgun (WGS) entry which is preliminary data.</text>
</comment>
<keyword evidence="11" id="KW-0028">Amino-acid biosynthesis</keyword>
<dbReference type="PRINTS" id="PR00096">
    <property type="entry name" value="GATASE"/>
</dbReference>
<dbReference type="NCBIfam" id="NF009475">
    <property type="entry name" value="PRK12838.1"/>
    <property type="match status" value="1"/>
</dbReference>
<dbReference type="GO" id="GO:0004359">
    <property type="term" value="F:glutaminase activity"/>
    <property type="evidence" value="ECO:0007669"/>
    <property type="project" value="RHEA"/>
</dbReference>
<name>A0A2S3VZ48_9PROT</name>
<dbReference type="SUPFAM" id="SSF52317">
    <property type="entry name" value="Class I glutamine amidotransferase-like"/>
    <property type="match status" value="1"/>
</dbReference>
<dbReference type="Gene3D" id="3.40.50.880">
    <property type="match status" value="1"/>
</dbReference>
<comment type="function">
    <text evidence="11">Small subunit of the glutamine-dependent carbamoyl phosphate synthetase (CPSase). CPSase catalyzes the formation of carbamoyl phosphate from the ammonia moiety of glutamine, carbonate, and phosphate donated by ATP, constituting the first step of 2 biosynthetic pathways, one leading to arginine and/or urea and the other to pyrimidine nucleotides. The small subunit (glutamine amidotransferase) binds and cleaves glutamine to supply the large subunit with the substrate ammonia.</text>
</comment>
<evidence type="ECO:0000256" key="11">
    <source>
        <dbReference type="HAMAP-Rule" id="MF_01209"/>
    </source>
</evidence>
<feature type="active site" description="Nucleophile" evidence="11">
    <location>
        <position position="354"/>
    </location>
</feature>
<feature type="binding site" evidence="11">
    <location>
        <position position="398"/>
    </location>
    <ligand>
        <name>L-glutamine</name>
        <dbReference type="ChEBI" id="CHEBI:58359"/>
    </ligand>
</feature>
<dbReference type="RefSeq" id="WP_110096032.1">
    <property type="nucleotide sequence ID" value="NZ_NKUE01000006.1"/>
</dbReference>
<feature type="binding site" evidence="11">
    <location>
        <position position="399"/>
    </location>
    <ligand>
        <name>L-glutamine</name>
        <dbReference type="ChEBI" id="CHEBI:58359"/>
    </ligand>
</feature>